<keyword evidence="7" id="KW-1185">Reference proteome</keyword>
<comment type="pathway">
    <text evidence="4">Cofactor biosynthesis; coenzyme A biosynthesis; CoA from (R)-pantothenate: step 5/5.</text>
</comment>
<evidence type="ECO:0000313" key="7">
    <source>
        <dbReference type="Proteomes" id="UP000003697"/>
    </source>
</evidence>
<gene>
    <name evidence="4 6" type="primary">coaE</name>
    <name evidence="6" type="ORF">HMPREF9425_1310</name>
</gene>
<dbReference type="EC" id="2.7.1.24" evidence="4 5"/>
<dbReference type="Gene3D" id="3.40.50.300">
    <property type="entry name" value="P-loop containing nucleotide triphosphate hydrolases"/>
    <property type="match status" value="1"/>
</dbReference>
<accession>A0ABP2KN82</accession>
<dbReference type="EMBL" id="AEVI01000062">
    <property type="protein sequence ID" value="EFX95810.1"/>
    <property type="molecule type" value="Genomic_DNA"/>
</dbReference>
<dbReference type="GO" id="GO:0004140">
    <property type="term" value="F:dephospho-CoA kinase activity"/>
    <property type="evidence" value="ECO:0007669"/>
    <property type="project" value="UniProtKB-EC"/>
</dbReference>
<keyword evidence="1 4" id="KW-0547">Nucleotide-binding</keyword>
<sequence>MSSLSKTMIIGLTGGIASGKSTVVEMIKEVGYKVIDADQLVHDMQAKGGRLYRALLDWLGEGILLPNGELNRPKLGKLIFSSEEMRHQSAEIQGKIIREELAVKRDCLAKEEDVFFMDIPLLIENDYQDWFDQIWLVAVSPEVQRQRLMKRNHLSAEEAGMRIASQMPLAEKLPYASLVIDNNGSIDDLKKKVKSAIKDLANLV</sequence>
<keyword evidence="4" id="KW-0173">Coenzyme A biosynthesis</keyword>
<evidence type="ECO:0000256" key="5">
    <source>
        <dbReference type="NCBIfam" id="TIGR00152"/>
    </source>
</evidence>
<keyword evidence="4 6" id="KW-0808">Transferase</keyword>
<dbReference type="HAMAP" id="MF_00376">
    <property type="entry name" value="Dephospho_CoA_kinase"/>
    <property type="match status" value="1"/>
</dbReference>
<protein>
    <recommendedName>
        <fullName evidence="4 5">Dephospho-CoA kinase</fullName>
        <ecNumber evidence="4 5">2.7.1.24</ecNumber>
    </recommendedName>
    <alternativeName>
        <fullName evidence="4">Dephosphocoenzyme A kinase</fullName>
    </alternativeName>
</protein>
<evidence type="ECO:0000313" key="6">
    <source>
        <dbReference type="EMBL" id="EFX95810.1"/>
    </source>
</evidence>
<dbReference type="SUPFAM" id="SSF52540">
    <property type="entry name" value="P-loop containing nucleoside triphosphate hydrolases"/>
    <property type="match status" value="1"/>
</dbReference>
<evidence type="ECO:0000256" key="3">
    <source>
        <dbReference type="ARBA" id="ARBA00022840"/>
    </source>
</evidence>
<dbReference type="PANTHER" id="PTHR10695:SF46">
    <property type="entry name" value="BIFUNCTIONAL COENZYME A SYNTHASE-RELATED"/>
    <property type="match status" value="1"/>
</dbReference>
<dbReference type="PANTHER" id="PTHR10695">
    <property type="entry name" value="DEPHOSPHO-COA KINASE-RELATED"/>
    <property type="match status" value="1"/>
</dbReference>
<feature type="binding site" evidence="4">
    <location>
        <begin position="17"/>
        <end position="22"/>
    </location>
    <ligand>
        <name>ATP</name>
        <dbReference type="ChEBI" id="CHEBI:30616"/>
    </ligand>
</feature>
<dbReference type="CDD" id="cd02022">
    <property type="entry name" value="DPCK"/>
    <property type="match status" value="1"/>
</dbReference>
<name>A0ABP2KN82_STRVE</name>
<reference evidence="6 7" key="1">
    <citation type="submission" date="2011-01" db="EMBL/GenBank/DDBJ databases">
        <authorList>
            <person name="Muzny D."/>
            <person name="Qin X."/>
            <person name="Buhay C."/>
            <person name="Dugan-Rocha S."/>
            <person name="Ding Y."/>
            <person name="Chen G."/>
            <person name="Hawes A."/>
            <person name="Holder M."/>
            <person name="Jhangiani S."/>
            <person name="Johnson A."/>
            <person name="Khan Z."/>
            <person name="Li Z."/>
            <person name="Liu W."/>
            <person name="Liu X."/>
            <person name="Perez L."/>
            <person name="Shen H."/>
            <person name="Wang Q."/>
            <person name="Watt J."/>
            <person name="Xi L."/>
            <person name="Xin Y."/>
            <person name="Zhou J."/>
            <person name="Deng J."/>
            <person name="Jiang H."/>
            <person name="Liu Y."/>
            <person name="Qu J."/>
            <person name="Song X.-Z."/>
            <person name="Zhang L."/>
            <person name="Villasana D."/>
            <person name="Johnson A."/>
            <person name="Liu J."/>
            <person name="Liyanage D."/>
            <person name="Lorensuhewa L."/>
            <person name="Robinson T."/>
            <person name="Song A."/>
            <person name="Song B.-B."/>
            <person name="Dinh H."/>
            <person name="Thornton R."/>
            <person name="Coyle M."/>
            <person name="Francisco L."/>
            <person name="Jackson L."/>
            <person name="Javaid M."/>
            <person name="Korchina V."/>
            <person name="Kovar C."/>
            <person name="Mata R."/>
            <person name="Mathew T."/>
            <person name="Ngo R."/>
            <person name="Nguyen L."/>
            <person name="Nguyen N."/>
            <person name="Okwuonu G."/>
            <person name="Ongeri F."/>
            <person name="Pham C."/>
            <person name="Simmons D."/>
            <person name="Wilczek-Boney K."/>
            <person name="Hale W."/>
            <person name="Jakkamsetti A."/>
            <person name="Pham P."/>
            <person name="Ruth R."/>
            <person name="San Lucas F."/>
            <person name="Warren J."/>
            <person name="Zhang J."/>
            <person name="Zhao Z."/>
            <person name="Zhou C."/>
            <person name="Zhu D."/>
            <person name="Lee S."/>
            <person name="Bess C."/>
            <person name="Blankenburg K."/>
            <person name="Forbes L."/>
            <person name="Fu Q."/>
            <person name="Gubbala S."/>
            <person name="Hirani K."/>
            <person name="Jayaseelan J.C."/>
            <person name="Lara F."/>
            <person name="Munidasa M."/>
            <person name="Palculict T."/>
            <person name="Patil S."/>
            <person name="Pu L.-L."/>
            <person name="Saada N."/>
            <person name="Tang L."/>
            <person name="Weissenberger G."/>
            <person name="Zhu Y."/>
            <person name="Hemphill L."/>
            <person name="Shang Y."/>
            <person name="Youmans B."/>
            <person name="Ayvaz T."/>
            <person name="Ross M."/>
            <person name="Santibanez J."/>
            <person name="Aqrawi P."/>
            <person name="Gross S."/>
            <person name="Joshi V."/>
            <person name="Fowler G."/>
            <person name="Nazareth L."/>
            <person name="Reid J."/>
            <person name="Worley K."/>
            <person name="Petrosino J."/>
            <person name="Highlander S."/>
            <person name="Gibbs R."/>
        </authorList>
    </citation>
    <scope>NUCLEOTIDE SEQUENCE [LARGE SCALE GENOMIC DNA]</scope>
    <source>
        <strain evidence="6 7">ATCC 49124</strain>
    </source>
</reference>
<organism evidence="6 7">
    <name type="scientific">Streptococcus vestibularis ATCC 49124</name>
    <dbReference type="NCBI Taxonomy" id="889206"/>
    <lineage>
        <taxon>Bacteria</taxon>
        <taxon>Bacillati</taxon>
        <taxon>Bacillota</taxon>
        <taxon>Bacilli</taxon>
        <taxon>Lactobacillales</taxon>
        <taxon>Streptococcaceae</taxon>
        <taxon>Streptococcus</taxon>
    </lineage>
</organism>
<proteinExistence type="inferred from homology"/>
<dbReference type="InterPro" id="IPR027417">
    <property type="entry name" value="P-loop_NTPase"/>
</dbReference>
<keyword evidence="3 4" id="KW-0067">ATP-binding</keyword>
<comment type="caution">
    <text evidence="6">The sequence shown here is derived from an EMBL/GenBank/DDBJ whole genome shotgun (WGS) entry which is preliminary data.</text>
</comment>
<comment type="catalytic activity">
    <reaction evidence="4">
        <text>3'-dephospho-CoA + ATP = ADP + CoA + H(+)</text>
        <dbReference type="Rhea" id="RHEA:18245"/>
        <dbReference type="ChEBI" id="CHEBI:15378"/>
        <dbReference type="ChEBI" id="CHEBI:30616"/>
        <dbReference type="ChEBI" id="CHEBI:57287"/>
        <dbReference type="ChEBI" id="CHEBI:57328"/>
        <dbReference type="ChEBI" id="CHEBI:456216"/>
        <dbReference type="EC" id="2.7.1.24"/>
    </reaction>
</comment>
<dbReference type="Pfam" id="PF01121">
    <property type="entry name" value="CoaE"/>
    <property type="match status" value="1"/>
</dbReference>
<dbReference type="Proteomes" id="UP000003697">
    <property type="component" value="Unassembled WGS sequence"/>
</dbReference>
<keyword evidence="2 4" id="KW-0418">Kinase</keyword>
<evidence type="ECO:0000256" key="4">
    <source>
        <dbReference type="HAMAP-Rule" id="MF_00376"/>
    </source>
</evidence>
<dbReference type="InterPro" id="IPR001977">
    <property type="entry name" value="Depp_CoAkinase"/>
</dbReference>
<comment type="function">
    <text evidence="4">Catalyzes the phosphorylation of the 3'-hydroxyl group of dephosphocoenzyme A to form coenzyme A.</text>
</comment>
<evidence type="ECO:0000256" key="2">
    <source>
        <dbReference type="ARBA" id="ARBA00022777"/>
    </source>
</evidence>
<dbReference type="PROSITE" id="PS51219">
    <property type="entry name" value="DPCK"/>
    <property type="match status" value="1"/>
</dbReference>
<comment type="subcellular location">
    <subcellularLocation>
        <location evidence="4">Cytoplasm</location>
    </subcellularLocation>
</comment>
<keyword evidence="4" id="KW-0963">Cytoplasm</keyword>
<evidence type="ECO:0000256" key="1">
    <source>
        <dbReference type="ARBA" id="ARBA00022741"/>
    </source>
</evidence>
<comment type="similarity">
    <text evidence="4">Belongs to the CoaE family.</text>
</comment>
<dbReference type="NCBIfam" id="TIGR00152">
    <property type="entry name" value="dephospho-CoA kinase"/>
    <property type="match status" value="1"/>
</dbReference>